<dbReference type="AlphaFoldDB" id="A0A8H3QM28"/>
<name>A0A8H3QM28_9GLOM</name>
<comment type="caution">
    <text evidence="1">The sequence shown here is derived from an EMBL/GenBank/DDBJ whole genome shotgun (WGS) entry which is preliminary data.</text>
</comment>
<protein>
    <submittedName>
        <fullName evidence="1">Uncharacterized protein</fullName>
    </submittedName>
</protein>
<sequence length="126" mass="14743">MASSLSVDSNPQVQKDGKRLKKINLVDEEWKALRRLTNILKKFAEATDFLGDTVFDEDVEYANSPKDEIDTRHPKGRKIYIEMSQDCKDLEKNVKNTLYKAMNHYWNVPNKYAMIGTLLDLRYKEL</sequence>
<evidence type="ECO:0000313" key="2">
    <source>
        <dbReference type="Proteomes" id="UP000615446"/>
    </source>
</evidence>
<dbReference type="OrthoDB" id="2414383at2759"/>
<organism evidence="1 2">
    <name type="scientific">Rhizophagus clarus</name>
    <dbReference type="NCBI Taxonomy" id="94130"/>
    <lineage>
        <taxon>Eukaryota</taxon>
        <taxon>Fungi</taxon>
        <taxon>Fungi incertae sedis</taxon>
        <taxon>Mucoromycota</taxon>
        <taxon>Glomeromycotina</taxon>
        <taxon>Glomeromycetes</taxon>
        <taxon>Glomerales</taxon>
        <taxon>Glomeraceae</taxon>
        <taxon>Rhizophagus</taxon>
    </lineage>
</organism>
<evidence type="ECO:0000313" key="1">
    <source>
        <dbReference type="EMBL" id="GES85940.1"/>
    </source>
</evidence>
<gene>
    <name evidence="1" type="ORF">RCL2_001303500</name>
</gene>
<dbReference type="Proteomes" id="UP000615446">
    <property type="component" value="Unassembled WGS sequence"/>
</dbReference>
<dbReference type="EMBL" id="BLAL01000158">
    <property type="protein sequence ID" value="GES85940.1"/>
    <property type="molecule type" value="Genomic_DNA"/>
</dbReference>
<accession>A0A8H3QM28</accession>
<reference evidence="1" key="1">
    <citation type="submission" date="2019-10" db="EMBL/GenBank/DDBJ databases">
        <title>Conservation and host-specific expression of non-tandemly repeated heterogenous ribosome RNA gene in arbuscular mycorrhizal fungi.</title>
        <authorList>
            <person name="Maeda T."/>
            <person name="Kobayashi Y."/>
            <person name="Nakagawa T."/>
            <person name="Ezawa T."/>
            <person name="Yamaguchi K."/>
            <person name="Bino T."/>
            <person name="Nishimoto Y."/>
            <person name="Shigenobu S."/>
            <person name="Kawaguchi M."/>
        </authorList>
    </citation>
    <scope>NUCLEOTIDE SEQUENCE</scope>
    <source>
        <strain evidence="1">HR1</strain>
    </source>
</reference>
<proteinExistence type="predicted"/>